<evidence type="ECO:0000313" key="3">
    <source>
        <dbReference type="Proteomes" id="UP001642464"/>
    </source>
</evidence>
<organism evidence="1 3">
    <name type="scientific">Durusdinium trenchii</name>
    <dbReference type="NCBI Taxonomy" id="1381693"/>
    <lineage>
        <taxon>Eukaryota</taxon>
        <taxon>Sar</taxon>
        <taxon>Alveolata</taxon>
        <taxon>Dinophyceae</taxon>
        <taxon>Suessiales</taxon>
        <taxon>Symbiodiniaceae</taxon>
        <taxon>Durusdinium</taxon>
    </lineage>
</organism>
<gene>
    <name evidence="1" type="ORF">SCF082_LOCUS28398</name>
    <name evidence="2" type="ORF">SCF082_LOCUS28663</name>
</gene>
<keyword evidence="3" id="KW-1185">Reference proteome</keyword>
<reference evidence="1 3" key="1">
    <citation type="submission" date="2024-02" db="EMBL/GenBank/DDBJ databases">
        <authorList>
            <person name="Chen Y."/>
            <person name="Shah S."/>
            <person name="Dougan E. K."/>
            <person name="Thang M."/>
            <person name="Chan C."/>
        </authorList>
    </citation>
    <scope>NUCLEOTIDE SEQUENCE [LARGE SCALE GENOMIC DNA]</scope>
</reference>
<dbReference type="EMBL" id="CAXAMM010022336">
    <property type="protein sequence ID" value="CAK9051787.1"/>
    <property type="molecule type" value="Genomic_DNA"/>
</dbReference>
<dbReference type="SUPFAM" id="SSF56399">
    <property type="entry name" value="ADP-ribosylation"/>
    <property type="match status" value="1"/>
</dbReference>
<dbReference type="Proteomes" id="UP001642464">
    <property type="component" value="Unassembled WGS sequence"/>
</dbReference>
<evidence type="ECO:0000313" key="2">
    <source>
        <dbReference type="EMBL" id="CAK9052391.1"/>
    </source>
</evidence>
<accession>A0ABP0MLT3</accession>
<dbReference type="EMBL" id="CAXAMM010022669">
    <property type="protein sequence ID" value="CAK9052391.1"/>
    <property type="molecule type" value="Genomic_DNA"/>
</dbReference>
<name>A0ABP0MLT3_9DINO</name>
<protein>
    <submittedName>
        <fullName evidence="1">NAD(+)--arginine ADP-ribosyltransferase Mav (Putative mono(ADP-ribosyl)transferase) (MADPRT) (MART) (Toxin Mav)</fullName>
    </submittedName>
</protein>
<comment type="caution">
    <text evidence="1">The sequence shown here is derived from an EMBL/GenBank/DDBJ whole genome shotgun (WGS) entry which is preliminary data.</text>
</comment>
<dbReference type="Gene3D" id="3.90.176.10">
    <property type="entry name" value="Toxin ADP-ribosyltransferase, Chain A, domain 1"/>
    <property type="match status" value="1"/>
</dbReference>
<evidence type="ECO:0000313" key="1">
    <source>
        <dbReference type="EMBL" id="CAK9051787.1"/>
    </source>
</evidence>
<sequence length="446" mass="49937">MPDDLSNVRNLQDLVALEVRLVLAWLFGLSAAAPLTVGEETPQESKPKFKPNFVKFVISTSSSKPYEHFLGNARGKAMVEKWKAAIRLYSENSVYAQMNQALRHDDMTGLKEYGSLINLTMQPFGLSAMKTHSVLKPFVGTVWRGCNLSSSDLQKYEVGEVVLWEAFSSTSTSPSSAFKGNVVFEIHCNKALEVQKGDEHELKDLFNDLIVPAQIHHLSKYPNENEVLYPPYTKFRLVSRTDMLLTTNIVLETMEFPSLSLLAEEGKWEEVKKGLHARQEHSDESSPAWFTQHASTLLPTITNKIVSEGSNSGGLNIITQLQAYGSDVTAAHDHLMEAGLDHSVKLPANHAKWYFDAVELNADDKQLSSRICLYNGRHWQEYFARQATVMEKWYKGGQQGKCQFTVVNNIGKKVPYVVFASEGKIYQKAVGGGMIGNSREVWRAPS</sequence>
<proteinExistence type="predicted"/>
<dbReference type="PROSITE" id="PS51996">
    <property type="entry name" value="TR_MART"/>
    <property type="match status" value="1"/>
</dbReference>